<dbReference type="Proteomes" id="UP001055879">
    <property type="component" value="Linkage Group LG14"/>
</dbReference>
<protein>
    <submittedName>
        <fullName evidence="1">Uncharacterized protein</fullName>
    </submittedName>
</protein>
<proteinExistence type="predicted"/>
<dbReference type="EMBL" id="CM042060">
    <property type="protein sequence ID" value="KAI3677614.1"/>
    <property type="molecule type" value="Genomic_DNA"/>
</dbReference>
<name>A0ACB8Y2K5_ARCLA</name>
<gene>
    <name evidence="1" type="ORF">L6452_36880</name>
</gene>
<reference evidence="1 2" key="2">
    <citation type="journal article" date="2022" name="Mol. Ecol. Resour.">
        <title>The genomes of chicory, endive, great burdock and yacon provide insights into Asteraceae paleo-polyploidization history and plant inulin production.</title>
        <authorList>
            <person name="Fan W."/>
            <person name="Wang S."/>
            <person name="Wang H."/>
            <person name="Wang A."/>
            <person name="Jiang F."/>
            <person name="Liu H."/>
            <person name="Zhao H."/>
            <person name="Xu D."/>
            <person name="Zhang Y."/>
        </authorList>
    </citation>
    <scope>NUCLEOTIDE SEQUENCE [LARGE SCALE GENOMIC DNA]</scope>
    <source>
        <strain evidence="2">cv. Niubang</strain>
    </source>
</reference>
<organism evidence="1 2">
    <name type="scientific">Arctium lappa</name>
    <name type="common">Greater burdock</name>
    <name type="synonym">Lappa major</name>
    <dbReference type="NCBI Taxonomy" id="4217"/>
    <lineage>
        <taxon>Eukaryota</taxon>
        <taxon>Viridiplantae</taxon>
        <taxon>Streptophyta</taxon>
        <taxon>Embryophyta</taxon>
        <taxon>Tracheophyta</taxon>
        <taxon>Spermatophyta</taxon>
        <taxon>Magnoliopsida</taxon>
        <taxon>eudicotyledons</taxon>
        <taxon>Gunneridae</taxon>
        <taxon>Pentapetalae</taxon>
        <taxon>asterids</taxon>
        <taxon>campanulids</taxon>
        <taxon>Asterales</taxon>
        <taxon>Asteraceae</taxon>
        <taxon>Carduoideae</taxon>
        <taxon>Cardueae</taxon>
        <taxon>Arctiinae</taxon>
        <taxon>Arctium</taxon>
    </lineage>
</organism>
<evidence type="ECO:0000313" key="1">
    <source>
        <dbReference type="EMBL" id="KAI3677614.1"/>
    </source>
</evidence>
<evidence type="ECO:0000313" key="2">
    <source>
        <dbReference type="Proteomes" id="UP001055879"/>
    </source>
</evidence>
<keyword evidence="2" id="KW-1185">Reference proteome</keyword>
<reference evidence="2" key="1">
    <citation type="journal article" date="2022" name="Mol. Ecol. Resour.">
        <title>The genomes of chicory, endive, great burdock and yacon provide insights into Asteraceae palaeo-polyploidization history and plant inulin production.</title>
        <authorList>
            <person name="Fan W."/>
            <person name="Wang S."/>
            <person name="Wang H."/>
            <person name="Wang A."/>
            <person name="Jiang F."/>
            <person name="Liu H."/>
            <person name="Zhao H."/>
            <person name="Xu D."/>
            <person name="Zhang Y."/>
        </authorList>
    </citation>
    <scope>NUCLEOTIDE SEQUENCE [LARGE SCALE GENOMIC DNA]</scope>
    <source>
        <strain evidence="2">cv. Niubang</strain>
    </source>
</reference>
<comment type="caution">
    <text evidence="1">The sequence shown here is derived from an EMBL/GenBank/DDBJ whole genome shotgun (WGS) entry which is preliminary data.</text>
</comment>
<sequence length="263" mass="30723">MFNMEKKLLSSWYASRVVANDEERDEIPYQEMPKTEFQKLIRLKKEDMPGFSTVGVESSDHPLYDHRPYKLNDDDYLCVFQIPMRKGANFKDFIRIESPNLKGVRVQDDNHVEWDPDVERVYLPSRKPLVKKVDEGPEPKSVCDEDGDLELVEASDNVKAEVVVLLVCFHGIKTTPLFVVKDEKDIPTEWEVSSMEIENKKFDEMVIKYLKASEELESLRFENGFLRRKVKKMRGSMRKRNSKIEAQEEGLKGKENVTRGIRM</sequence>
<accession>A0ACB8Y2K5</accession>